<evidence type="ECO:0000256" key="7">
    <source>
        <dbReference type="ARBA" id="ARBA00047343"/>
    </source>
</evidence>
<dbReference type="InterPro" id="IPR049577">
    <property type="entry name" value="GMPP_N"/>
</dbReference>
<reference evidence="12" key="1">
    <citation type="journal article" date="2022" name="ISME J.">
        <title>Identification of active gaseous-alkane degraders at natural gas seeps.</title>
        <authorList>
            <person name="Farhan Ul Haque M."/>
            <person name="Hernandez M."/>
            <person name="Crombie A.T."/>
            <person name="Murrell J.C."/>
        </authorList>
    </citation>
    <scope>NUCLEOTIDE SEQUENCE</scope>
    <source>
        <strain evidence="12">PC2</strain>
    </source>
</reference>
<proteinExistence type="inferred from homology"/>
<evidence type="ECO:0000256" key="4">
    <source>
        <dbReference type="ARBA" id="ARBA00022695"/>
    </source>
</evidence>
<dbReference type="InterPro" id="IPR011051">
    <property type="entry name" value="RmlC_Cupin_sf"/>
</dbReference>
<dbReference type="SUPFAM" id="SSF53448">
    <property type="entry name" value="Nucleotide-diphospho-sugar transferases"/>
    <property type="match status" value="1"/>
</dbReference>
<dbReference type="EMBL" id="JAIVFP010000001">
    <property type="protein sequence ID" value="MCI4681374.1"/>
    <property type="molecule type" value="Genomic_DNA"/>
</dbReference>
<dbReference type="InterPro" id="IPR014710">
    <property type="entry name" value="RmlC-like_jellyroll"/>
</dbReference>
<keyword evidence="3 12" id="KW-0808">Transferase</keyword>
<dbReference type="InterPro" id="IPR005835">
    <property type="entry name" value="NTP_transferase_dom"/>
</dbReference>
<dbReference type="Gene3D" id="2.60.120.10">
    <property type="entry name" value="Jelly Rolls"/>
    <property type="match status" value="1"/>
</dbReference>
<evidence type="ECO:0000313" key="13">
    <source>
        <dbReference type="Proteomes" id="UP001139104"/>
    </source>
</evidence>
<dbReference type="InterPro" id="IPR029044">
    <property type="entry name" value="Nucleotide-diphossugar_trans"/>
</dbReference>
<evidence type="ECO:0000256" key="2">
    <source>
        <dbReference type="ARBA" id="ARBA00012387"/>
    </source>
</evidence>
<evidence type="ECO:0000256" key="5">
    <source>
        <dbReference type="ARBA" id="ARBA00022741"/>
    </source>
</evidence>
<keyword evidence="4 12" id="KW-0548">Nucleotidyltransferase</keyword>
<dbReference type="EC" id="2.7.7.13" evidence="2"/>
<dbReference type="Pfam" id="PF00483">
    <property type="entry name" value="NTP_transferase"/>
    <property type="match status" value="1"/>
</dbReference>
<dbReference type="InterPro" id="IPR051161">
    <property type="entry name" value="Mannose-6P_isomerase_type2"/>
</dbReference>
<evidence type="ECO:0000313" key="12">
    <source>
        <dbReference type="EMBL" id="MCI4681374.1"/>
    </source>
</evidence>
<feature type="domain" description="Nucleotidyl transferase" evidence="9">
    <location>
        <begin position="6"/>
        <end position="286"/>
    </location>
</feature>
<gene>
    <name evidence="12" type="ORF">K2U94_01080</name>
</gene>
<evidence type="ECO:0000256" key="6">
    <source>
        <dbReference type="ARBA" id="ARBA00023134"/>
    </source>
</evidence>
<dbReference type="InterPro" id="IPR054566">
    <property type="entry name" value="ManC/GMP-like_b-helix"/>
</dbReference>
<comment type="similarity">
    <text evidence="1 8">Belongs to the mannose-6-phosphate isomerase type 2 family.</text>
</comment>
<evidence type="ECO:0000256" key="1">
    <source>
        <dbReference type="ARBA" id="ARBA00006115"/>
    </source>
</evidence>
<dbReference type="Pfam" id="PF01050">
    <property type="entry name" value="MannoseP_isomer"/>
    <property type="match status" value="1"/>
</dbReference>
<feature type="domain" description="MannoseP isomerase/GMP-like beta-helix" evidence="11">
    <location>
        <begin position="294"/>
        <end position="347"/>
    </location>
</feature>
<keyword evidence="6" id="KW-0342">GTP-binding</keyword>
<dbReference type="CDD" id="cd02509">
    <property type="entry name" value="GDP-M1P_Guanylyltransferase"/>
    <property type="match status" value="1"/>
</dbReference>
<dbReference type="InterPro" id="IPR001538">
    <property type="entry name" value="Man6P_isomerase-2_C"/>
</dbReference>
<dbReference type="InterPro" id="IPR006375">
    <property type="entry name" value="Man1P_GuaTrfase/Man6P_Isoase"/>
</dbReference>
<keyword evidence="5" id="KW-0547">Nucleotide-binding</keyword>
<dbReference type="Pfam" id="PF22640">
    <property type="entry name" value="ManC_GMP_beta-helix"/>
    <property type="match status" value="1"/>
</dbReference>
<dbReference type="CDD" id="cd02213">
    <property type="entry name" value="cupin_PMI_typeII_C"/>
    <property type="match status" value="1"/>
</dbReference>
<comment type="caution">
    <text evidence="12">The sequence shown here is derived from an EMBL/GenBank/DDBJ whole genome shotgun (WGS) entry which is preliminary data.</text>
</comment>
<dbReference type="SUPFAM" id="SSF51182">
    <property type="entry name" value="RmlC-like cupins"/>
    <property type="match status" value="1"/>
</dbReference>
<evidence type="ECO:0000256" key="8">
    <source>
        <dbReference type="RuleBase" id="RU004190"/>
    </source>
</evidence>
<dbReference type="Proteomes" id="UP001139104">
    <property type="component" value="Unassembled WGS sequence"/>
</dbReference>
<evidence type="ECO:0000256" key="3">
    <source>
        <dbReference type="ARBA" id="ARBA00022679"/>
    </source>
</evidence>
<protein>
    <recommendedName>
        <fullName evidence="2">mannose-1-phosphate guanylyltransferase</fullName>
        <ecNumber evidence="2">2.7.7.13</ecNumber>
    </recommendedName>
</protein>
<evidence type="ECO:0000259" key="10">
    <source>
        <dbReference type="Pfam" id="PF01050"/>
    </source>
</evidence>
<dbReference type="NCBIfam" id="TIGR01479">
    <property type="entry name" value="GMP_PMI"/>
    <property type="match status" value="1"/>
</dbReference>
<dbReference type="GO" id="GO:0004476">
    <property type="term" value="F:mannose-6-phosphate isomerase activity"/>
    <property type="evidence" value="ECO:0007669"/>
    <property type="project" value="UniProtKB-EC"/>
</dbReference>
<keyword evidence="13" id="KW-1185">Reference proteome</keyword>
<dbReference type="Gene3D" id="3.90.550.10">
    <property type="entry name" value="Spore Coat Polysaccharide Biosynthesis Protein SpsA, Chain A"/>
    <property type="match status" value="1"/>
</dbReference>
<dbReference type="PANTHER" id="PTHR46390:SF1">
    <property type="entry name" value="MANNOSE-1-PHOSPHATE GUANYLYLTRANSFERASE"/>
    <property type="match status" value="1"/>
</dbReference>
<feature type="domain" description="Mannose-6-phosphate isomerase type II C-terminal" evidence="10">
    <location>
        <begin position="353"/>
        <end position="465"/>
    </location>
</feature>
<dbReference type="GO" id="GO:0004475">
    <property type="term" value="F:mannose-1-phosphate guanylyltransferase (GTP) activity"/>
    <property type="evidence" value="ECO:0007669"/>
    <property type="project" value="UniProtKB-EC"/>
</dbReference>
<accession>A0ABS9Z138</accession>
<sequence length="470" mass="52550">MNKIIPVIMCGGAGTRVWPASRETMPKQFIPLLGKLSTFQETLLRLDREIFAEPAIVTNHDYRFLVQEQMKEIGVSGDIVLEPERRDSAAAVAVGCELASQRATDAIVAVFAADHAVRNVEAFRDLCRKAGAAAAQGYVVTLGIKPTHPATGYGYIRPGALVVPEAGVAKVEAFVEKPDLETAERYIAEGYLWNSGNFFFRADVMRSELQEYQPEIAAAAEEAFARAERDLGFLALDREAFSRAPKISIDYAVMERTRHAAVIPADIGWSDVGNWHAVWELSERDQRGNSVRGQGVVMDGQNVHIRSDDCLTTVLGVDDVIVVTTDDAVLVLGAQHGDKVKQLVDDLKRRKLKEAQEHRRVYRPWGHYQSIDNGERHQVKRIVVKPGHKLSLQKHYHRAEHWIVVRGAAEVTRDNEVLMIHENESIYLPMGSVHRLVNPGKIDLELIEVQTGSYLGEDDIVRIEDLYHRA</sequence>
<comment type="catalytic activity">
    <reaction evidence="7">
        <text>alpha-D-mannose 1-phosphate + GTP + H(+) = GDP-alpha-D-mannose + diphosphate</text>
        <dbReference type="Rhea" id="RHEA:15229"/>
        <dbReference type="ChEBI" id="CHEBI:15378"/>
        <dbReference type="ChEBI" id="CHEBI:33019"/>
        <dbReference type="ChEBI" id="CHEBI:37565"/>
        <dbReference type="ChEBI" id="CHEBI:57527"/>
        <dbReference type="ChEBI" id="CHEBI:58409"/>
        <dbReference type="EC" id="2.7.7.13"/>
    </reaction>
</comment>
<evidence type="ECO:0000259" key="11">
    <source>
        <dbReference type="Pfam" id="PF22640"/>
    </source>
</evidence>
<dbReference type="PANTHER" id="PTHR46390">
    <property type="entry name" value="MANNOSE-1-PHOSPHATE GUANYLYLTRANSFERASE"/>
    <property type="match status" value="1"/>
</dbReference>
<name>A0ABS9Z138_9HYPH</name>
<organism evidence="12 13">
    <name type="scientific">Candidatus Rhodoblastus alkanivorans</name>
    <dbReference type="NCBI Taxonomy" id="2954117"/>
    <lineage>
        <taxon>Bacteria</taxon>
        <taxon>Pseudomonadati</taxon>
        <taxon>Pseudomonadota</taxon>
        <taxon>Alphaproteobacteria</taxon>
        <taxon>Hyphomicrobiales</taxon>
        <taxon>Rhodoblastaceae</taxon>
        <taxon>Rhodoblastus</taxon>
    </lineage>
</organism>
<dbReference type="RefSeq" id="WP_243065444.1">
    <property type="nucleotide sequence ID" value="NZ_JAIVFK010000011.1"/>
</dbReference>
<keyword evidence="12" id="KW-0413">Isomerase</keyword>
<evidence type="ECO:0000259" key="9">
    <source>
        <dbReference type="Pfam" id="PF00483"/>
    </source>
</evidence>